<reference evidence="6" key="1">
    <citation type="submission" date="2021-10" db="EMBL/GenBank/DDBJ databases">
        <title>Novel species in genus Arthrobacter.</title>
        <authorList>
            <person name="Liu Y."/>
        </authorList>
    </citation>
    <scope>NUCLEOTIDE SEQUENCE</scope>
    <source>
        <strain evidence="6">Zg-Y809</strain>
    </source>
</reference>
<dbReference type="RefSeq" id="WP_227908407.1">
    <property type="nucleotide sequence ID" value="NZ_CP095461.1"/>
</dbReference>
<accession>A0A9X1S8M2</accession>
<protein>
    <submittedName>
        <fullName evidence="6">Acyl-CoA dehydrogenase family protein</fullName>
    </submittedName>
</protein>
<keyword evidence="2" id="KW-0560">Oxidoreductase</keyword>
<dbReference type="GO" id="GO:0005737">
    <property type="term" value="C:cytoplasm"/>
    <property type="evidence" value="ECO:0007669"/>
    <property type="project" value="TreeGrafter"/>
</dbReference>
<keyword evidence="1" id="KW-0285">Flavoprotein</keyword>
<dbReference type="InterPro" id="IPR009100">
    <property type="entry name" value="AcylCoA_DH/oxidase_NM_dom_sf"/>
</dbReference>
<name>A0A9X1S8M2_9MICC</name>
<dbReference type="InterPro" id="IPR050741">
    <property type="entry name" value="Acyl-CoA_dehydrogenase"/>
</dbReference>
<feature type="domain" description="Acyl-CoA dehydrogenase C-terminal" evidence="5">
    <location>
        <begin position="247"/>
        <end position="380"/>
    </location>
</feature>
<organism evidence="6 7">
    <name type="scientific">Arthrobacter gengyunqii</name>
    <dbReference type="NCBI Taxonomy" id="2886940"/>
    <lineage>
        <taxon>Bacteria</taxon>
        <taxon>Bacillati</taxon>
        <taxon>Actinomycetota</taxon>
        <taxon>Actinomycetes</taxon>
        <taxon>Micrococcales</taxon>
        <taxon>Micrococcaceae</taxon>
        <taxon>Arthrobacter</taxon>
    </lineage>
</organism>
<evidence type="ECO:0000313" key="6">
    <source>
        <dbReference type="EMBL" id="MCC3270134.1"/>
    </source>
</evidence>
<dbReference type="Pfam" id="PF02770">
    <property type="entry name" value="Acyl-CoA_dh_M"/>
    <property type="match status" value="1"/>
</dbReference>
<dbReference type="PIRSF" id="PIRSF016578">
    <property type="entry name" value="HsaA"/>
    <property type="match status" value="1"/>
</dbReference>
<dbReference type="InterPro" id="IPR006091">
    <property type="entry name" value="Acyl-CoA_Oxase/DH_mid-dom"/>
</dbReference>
<evidence type="ECO:0000259" key="5">
    <source>
        <dbReference type="Pfam" id="PF08028"/>
    </source>
</evidence>
<evidence type="ECO:0000256" key="3">
    <source>
        <dbReference type="SAM" id="MobiDB-lite"/>
    </source>
</evidence>
<dbReference type="InterPro" id="IPR037069">
    <property type="entry name" value="AcylCoA_DH/ox_N_sf"/>
</dbReference>
<dbReference type="Proteomes" id="UP001139264">
    <property type="component" value="Unassembled WGS sequence"/>
</dbReference>
<dbReference type="InterPro" id="IPR013107">
    <property type="entry name" value="Acyl-CoA_DH_C"/>
</dbReference>
<dbReference type="GO" id="GO:0050660">
    <property type="term" value="F:flavin adenine dinucleotide binding"/>
    <property type="evidence" value="ECO:0007669"/>
    <property type="project" value="InterPro"/>
</dbReference>
<dbReference type="SUPFAM" id="SSF47203">
    <property type="entry name" value="Acyl-CoA dehydrogenase C-terminal domain-like"/>
    <property type="match status" value="1"/>
</dbReference>
<dbReference type="EMBL" id="JAJFZP010000010">
    <property type="protein sequence ID" value="MCC3270134.1"/>
    <property type="molecule type" value="Genomic_DNA"/>
</dbReference>
<gene>
    <name evidence="6" type="ORF">LJ751_12345</name>
</gene>
<dbReference type="PANTHER" id="PTHR48083">
    <property type="entry name" value="MEDIUM-CHAIN SPECIFIC ACYL-COA DEHYDROGENASE, MITOCHONDRIAL-RELATED"/>
    <property type="match status" value="1"/>
</dbReference>
<comment type="caution">
    <text evidence="6">The sequence shown here is derived from an EMBL/GenBank/DDBJ whole genome shotgun (WGS) entry which is preliminary data.</text>
</comment>
<dbReference type="GO" id="GO:0003995">
    <property type="term" value="F:acyl-CoA dehydrogenase activity"/>
    <property type="evidence" value="ECO:0007669"/>
    <property type="project" value="TreeGrafter"/>
</dbReference>
<dbReference type="SUPFAM" id="SSF56645">
    <property type="entry name" value="Acyl-CoA dehydrogenase NM domain-like"/>
    <property type="match status" value="1"/>
</dbReference>
<dbReference type="Gene3D" id="1.20.140.10">
    <property type="entry name" value="Butyryl-CoA Dehydrogenase, subunit A, domain 3"/>
    <property type="match status" value="1"/>
</dbReference>
<dbReference type="Pfam" id="PF08028">
    <property type="entry name" value="Acyl-CoA_dh_2"/>
    <property type="match status" value="1"/>
</dbReference>
<feature type="region of interest" description="Disordered" evidence="3">
    <location>
        <begin position="408"/>
        <end position="432"/>
    </location>
</feature>
<dbReference type="GO" id="GO:0033539">
    <property type="term" value="P:fatty acid beta-oxidation using acyl-CoA dehydrogenase"/>
    <property type="evidence" value="ECO:0007669"/>
    <property type="project" value="TreeGrafter"/>
</dbReference>
<feature type="domain" description="Acyl-CoA oxidase/dehydrogenase middle" evidence="4">
    <location>
        <begin position="136"/>
        <end position="220"/>
    </location>
</feature>
<sequence length="432" mass="45736">MTSTSSITLNHRTATGEARYANLAAHFRPVFDRIAAGALDREQSRTLPFEQVGWLKDAGFTALRVPAEHGGDPVSAEHLFRLLIELAAADSNVAHLLRSHFAFGETAALQPAAFRELWFPRILAGQIFGNAATERSDNALGTTSTTLREEDGRWLLKGEKYYTTGSIFADWVVVMASTAGVEGRQYAVVPADAPQVRIVDDWDGFGQPLTGTGTAVFNDVPVEAGNILQRQVTSTLEPAFFQLFLLAVLAGIGRAALRDATELVQSRTRTFNTGSGELFRNDPLIQEHVGLLAAKVYAAEAVVTAAARDLDAAVDPALELSPEEAFLRAELAVQQAHVAVPGLVLDAASALFDVTGASAVSRGRGLDRHWRNARTVATHNPSAFKARSVGDYLVNGTIPTGLHSIGDAPSPAAAASSTSPSSAAPSTSGAIS</sequence>
<dbReference type="InterPro" id="IPR036250">
    <property type="entry name" value="AcylCo_DH-like_C"/>
</dbReference>
<proteinExistence type="predicted"/>
<evidence type="ECO:0000259" key="4">
    <source>
        <dbReference type="Pfam" id="PF02770"/>
    </source>
</evidence>
<dbReference type="Gene3D" id="1.10.540.10">
    <property type="entry name" value="Acyl-CoA dehydrogenase/oxidase, N-terminal domain"/>
    <property type="match status" value="1"/>
</dbReference>
<dbReference type="InterPro" id="IPR046373">
    <property type="entry name" value="Acyl-CoA_Oxase/DH_mid-dom_sf"/>
</dbReference>
<evidence type="ECO:0000256" key="2">
    <source>
        <dbReference type="ARBA" id="ARBA00023002"/>
    </source>
</evidence>
<evidence type="ECO:0000313" key="7">
    <source>
        <dbReference type="Proteomes" id="UP001139264"/>
    </source>
</evidence>
<dbReference type="AlphaFoldDB" id="A0A9X1S8M2"/>
<dbReference type="PANTHER" id="PTHR48083:SF19">
    <property type="entry name" value="FLAVIN-DEPENDENT MONOOXYGENASE, OXYGENASE SUBUNIT HSAA"/>
    <property type="match status" value="1"/>
</dbReference>
<dbReference type="Gene3D" id="2.40.110.10">
    <property type="entry name" value="Butyryl-CoA Dehydrogenase, subunit A, domain 2"/>
    <property type="match status" value="1"/>
</dbReference>
<dbReference type="GO" id="GO:0016712">
    <property type="term" value="F:oxidoreductase activity, acting on paired donors, with incorporation or reduction of molecular oxygen, reduced flavin or flavoprotein as one donor, and incorporation of one atom of oxygen"/>
    <property type="evidence" value="ECO:0007669"/>
    <property type="project" value="TreeGrafter"/>
</dbReference>
<evidence type="ECO:0000256" key="1">
    <source>
        <dbReference type="ARBA" id="ARBA00022630"/>
    </source>
</evidence>